<protein>
    <submittedName>
        <fullName evidence="1">Uncharacterized protein</fullName>
    </submittedName>
</protein>
<sequence length="51" mass="5775">LTDRCLHLAWESEGFSVYEIGRPEHRRVTHDGCFELTMKAFNNPVDAGVVA</sequence>
<accession>A0AAD7ZI75</accession>
<dbReference type="AlphaFoldDB" id="A0AAD7ZI75"/>
<dbReference type="EMBL" id="JASPKZ010008280">
    <property type="protein sequence ID" value="KAJ9580547.1"/>
    <property type="molecule type" value="Genomic_DNA"/>
</dbReference>
<feature type="non-terminal residue" evidence="1">
    <location>
        <position position="51"/>
    </location>
</feature>
<reference evidence="1" key="2">
    <citation type="submission" date="2023-05" db="EMBL/GenBank/DDBJ databases">
        <authorList>
            <person name="Fouks B."/>
        </authorList>
    </citation>
    <scope>NUCLEOTIDE SEQUENCE</scope>
    <source>
        <strain evidence="1">Stay&amp;Tobe</strain>
        <tissue evidence="1">Testes</tissue>
    </source>
</reference>
<feature type="non-terminal residue" evidence="1">
    <location>
        <position position="1"/>
    </location>
</feature>
<evidence type="ECO:0000313" key="2">
    <source>
        <dbReference type="Proteomes" id="UP001233999"/>
    </source>
</evidence>
<proteinExistence type="predicted"/>
<gene>
    <name evidence="1" type="ORF">L9F63_024275</name>
</gene>
<reference evidence="1" key="1">
    <citation type="journal article" date="2023" name="IScience">
        <title>Live-bearing cockroach genome reveals convergent evolutionary mechanisms linked to viviparity in insects and beyond.</title>
        <authorList>
            <person name="Fouks B."/>
            <person name="Harrison M.C."/>
            <person name="Mikhailova A.A."/>
            <person name="Marchal E."/>
            <person name="English S."/>
            <person name="Carruthers M."/>
            <person name="Jennings E.C."/>
            <person name="Chiamaka E.L."/>
            <person name="Frigard R.A."/>
            <person name="Pippel M."/>
            <person name="Attardo G.M."/>
            <person name="Benoit J.B."/>
            <person name="Bornberg-Bauer E."/>
            <person name="Tobe S.S."/>
        </authorList>
    </citation>
    <scope>NUCLEOTIDE SEQUENCE</scope>
    <source>
        <strain evidence="1">Stay&amp;Tobe</strain>
    </source>
</reference>
<comment type="caution">
    <text evidence="1">The sequence shown here is derived from an EMBL/GenBank/DDBJ whole genome shotgun (WGS) entry which is preliminary data.</text>
</comment>
<evidence type="ECO:0000313" key="1">
    <source>
        <dbReference type="EMBL" id="KAJ9580547.1"/>
    </source>
</evidence>
<organism evidence="1 2">
    <name type="scientific">Diploptera punctata</name>
    <name type="common">Pacific beetle cockroach</name>
    <dbReference type="NCBI Taxonomy" id="6984"/>
    <lineage>
        <taxon>Eukaryota</taxon>
        <taxon>Metazoa</taxon>
        <taxon>Ecdysozoa</taxon>
        <taxon>Arthropoda</taxon>
        <taxon>Hexapoda</taxon>
        <taxon>Insecta</taxon>
        <taxon>Pterygota</taxon>
        <taxon>Neoptera</taxon>
        <taxon>Polyneoptera</taxon>
        <taxon>Dictyoptera</taxon>
        <taxon>Blattodea</taxon>
        <taxon>Blaberoidea</taxon>
        <taxon>Blaberidae</taxon>
        <taxon>Diplopterinae</taxon>
        <taxon>Diploptera</taxon>
    </lineage>
</organism>
<name>A0AAD7ZI75_DIPPU</name>
<keyword evidence="2" id="KW-1185">Reference proteome</keyword>
<dbReference type="Proteomes" id="UP001233999">
    <property type="component" value="Unassembled WGS sequence"/>
</dbReference>